<name>A0ABR6PUT9_9SPHI</name>
<protein>
    <submittedName>
        <fullName evidence="1">Uncharacterized protein</fullName>
    </submittedName>
</protein>
<keyword evidence="2" id="KW-1185">Reference proteome</keyword>
<organism evidence="1 2">
    <name type="scientific">Mucilaginibacter lappiensis</name>
    <dbReference type="NCBI Taxonomy" id="354630"/>
    <lineage>
        <taxon>Bacteria</taxon>
        <taxon>Pseudomonadati</taxon>
        <taxon>Bacteroidota</taxon>
        <taxon>Sphingobacteriia</taxon>
        <taxon>Sphingobacteriales</taxon>
        <taxon>Sphingobacteriaceae</taxon>
        <taxon>Mucilaginibacter</taxon>
    </lineage>
</organism>
<dbReference type="EMBL" id="JACHCB010000024">
    <property type="protein sequence ID" value="MBB6112919.1"/>
    <property type="molecule type" value="Genomic_DNA"/>
</dbReference>
<comment type="caution">
    <text evidence="1">The sequence shown here is derived from an EMBL/GenBank/DDBJ whole genome shotgun (WGS) entry which is preliminary data.</text>
</comment>
<proteinExistence type="predicted"/>
<gene>
    <name evidence="1" type="ORF">HDF23_005702</name>
</gene>
<reference evidence="1 2" key="1">
    <citation type="submission" date="2020-08" db="EMBL/GenBank/DDBJ databases">
        <title>Genomic Encyclopedia of Type Strains, Phase IV (KMG-V): Genome sequencing to study the core and pangenomes of soil and plant-associated prokaryotes.</title>
        <authorList>
            <person name="Whitman W."/>
        </authorList>
    </citation>
    <scope>NUCLEOTIDE SEQUENCE [LARGE SCALE GENOMIC DNA]</scope>
    <source>
        <strain evidence="1 2">ANJLi2</strain>
    </source>
</reference>
<evidence type="ECO:0000313" key="1">
    <source>
        <dbReference type="EMBL" id="MBB6112919.1"/>
    </source>
</evidence>
<accession>A0ABR6PUT9</accession>
<sequence>MTLVKKTANEPTLTALERTAIPIKKVADCLIQLRTESNQVKI</sequence>
<evidence type="ECO:0000313" key="2">
    <source>
        <dbReference type="Proteomes" id="UP000541583"/>
    </source>
</evidence>
<dbReference type="Proteomes" id="UP000541583">
    <property type="component" value="Unassembled WGS sequence"/>
</dbReference>